<accession>A0A8J2ZAT1</accession>
<name>A0A8J2ZAT1_9PROT</name>
<evidence type="ECO:0000256" key="4">
    <source>
        <dbReference type="ARBA" id="ARBA00015384"/>
    </source>
</evidence>
<evidence type="ECO:0000313" key="12">
    <source>
        <dbReference type="Proteomes" id="UP000597507"/>
    </source>
</evidence>
<proteinExistence type="inferred from homology"/>
<dbReference type="InterPro" id="IPR023471">
    <property type="entry name" value="CtaG/Cox11_dom_sf"/>
</dbReference>
<evidence type="ECO:0000256" key="10">
    <source>
        <dbReference type="HAMAP-Rule" id="MF_00155"/>
    </source>
</evidence>
<keyword evidence="8 10" id="KW-0186">Copper</keyword>
<gene>
    <name evidence="10" type="primary">ctaG</name>
    <name evidence="11" type="ORF">GCM10010964_19050</name>
</gene>
<dbReference type="HAMAP" id="MF_00155">
    <property type="entry name" value="CtaG"/>
    <property type="match status" value="1"/>
</dbReference>
<dbReference type="Pfam" id="PF04442">
    <property type="entry name" value="CtaG_Cox11"/>
    <property type="match status" value="1"/>
</dbReference>
<dbReference type="Proteomes" id="UP000597507">
    <property type="component" value="Unassembled WGS sequence"/>
</dbReference>
<evidence type="ECO:0000256" key="5">
    <source>
        <dbReference type="ARBA" id="ARBA00022692"/>
    </source>
</evidence>
<evidence type="ECO:0000256" key="8">
    <source>
        <dbReference type="ARBA" id="ARBA00023008"/>
    </source>
</evidence>
<feature type="topological domain" description="Cytoplasmic" evidence="10">
    <location>
        <begin position="1"/>
        <end position="14"/>
    </location>
</feature>
<reference evidence="11 12" key="1">
    <citation type="journal article" date="2014" name="Int. J. Syst. Evol. Microbiol.">
        <title>Complete genome sequence of Corynebacterium casei LMG S-19264T (=DSM 44701T), isolated from a smear-ripened cheese.</title>
        <authorList>
            <consortium name="US DOE Joint Genome Institute (JGI-PGF)"/>
            <person name="Walter F."/>
            <person name="Albersmeier A."/>
            <person name="Kalinowski J."/>
            <person name="Ruckert C."/>
        </authorList>
    </citation>
    <scope>NUCLEOTIDE SEQUENCE [LARGE SCALE GENOMIC DNA]</scope>
    <source>
        <strain evidence="11 12">CGMCC 1.16330</strain>
    </source>
</reference>
<dbReference type="RefSeq" id="WP_188899802.1">
    <property type="nucleotide sequence ID" value="NZ_BMKS01000005.1"/>
</dbReference>
<evidence type="ECO:0000313" key="11">
    <source>
        <dbReference type="EMBL" id="GGG31306.1"/>
    </source>
</evidence>
<evidence type="ECO:0000256" key="2">
    <source>
        <dbReference type="ARBA" id="ARBA00004382"/>
    </source>
</evidence>
<sequence>MPPPPRRPAADLARRNRRLAAGAFAVVFGMVGLSFAAVPLYRLFCQVTGYGGTPMISAGAAPGQPGEAVVTVRFDATTHPDLPWRFAPAQGPVRLRVGEEALAFYTARNLADRPVTGVATYNVTPEKVGRYFNKIACFCFDEQTLAPGQEVEMPLAFWVDPRLAEDPSTREVRTITIHYSFFRSLSDAERAGALANAGAHVGRRDAAAPGGAAPRAN</sequence>
<evidence type="ECO:0000256" key="7">
    <source>
        <dbReference type="ARBA" id="ARBA00022989"/>
    </source>
</evidence>
<protein>
    <recommendedName>
        <fullName evidence="4 10">Cytochrome c oxidase assembly protein CtaG</fullName>
    </recommendedName>
</protein>
<dbReference type="PIRSF" id="PIRSF005413">
    <property type="entry name" value="COX11"/>
    <property type="match status" value="1"/>
</dbReference>
<comment type="similarity">
    <text evidence="3 10">Belongs to the COX11/CtaG family.</text>
</comment>
<dbReference type="PANTHER" id="PTHR21320:SF3">
    <property type="entry name" value="CYTOCHROME C OXIDASE ASSEMBLY PROTEIN COX11, MITOCHONDRIAL-RELATED"/>
    <property type="match status" value="1"/>
</dbReference>
<dbReference type="EMBL" id="BMKS01000005">
    <property type="protein sequence ID" value="GGG31306.1"/>
    <property type="molecule type" value="Genomic_DNA"/>
</dbReference>
<feature type="topological domain" description="Periplasmic" evidence="10">
    <location>
        <begin position="38"/>
        <end position="217"/>
    </location>
</feature>
<keyword evidence="10" id="KW-1003">Cell membrane</keyword>
<comment type="caution">
    <text evidence="11">The sequence shown here is derived from an EMBL/GenBank/DDBJ whole genome shotgun (WGS) entry which is preliminary data.</text>
</comment>
<comment type="function">
    <text evidence="1 10">Exerts its effect at some terminal stage of cytochrome c oxidase synthesis, probably by being involved in the insertion of the copper B into subunit I.</text>
</comment>
<evidence type="ECO:0000256" key="1">
    <source>
        <dbReference type="ARBA" id="ARBA00004007"/>
    </source>
</evidence>
<dbReference type="NCBIfam" id="NF003465">
    <property type="entry name" value="PRK05089.1"/>
    <property type="match status" value="1"/>
</dbReference>
<dbReference type="GO" id="GO:0005886">
    <property type="term" value="C:plasma membrane"/>
    <property type="evidence" value="ECO:0007669"/>
    <property type="project" value="UniProtKB-SubCell"/>
</dbReference>
<evidence type="ECO:0000256" key="9">
    <source>
        <dbReference type="ARBA" id="ARBA00023136"/>
    </source>
</evidence>
<dbReference type="InterPro" id="IPR007533">
    <property type="entry name" value="Cyt_c_oxidase_assmbl_CtaG"/>
</dbReference>
<keyword evidence="6 10" id="KW-0735">Signal-anchor</keyword>
<dbReference type="SUPFAM" id="SSF110111">
    <property type="entry name" value="Ctag/Cox11"/>
    <property type="match status" value="1"/>
</dbReference>
<keyword evidence="12" id="KW-1185">Reference proteome</keyword>
<dbReference type="PANTHER" id="PTHR21320">
    <property type="entry name" value="CYTOCHROME C OXIDASE ASSEMBLY PROTEIN COX11-RELATED"/>
    <property type="match status" value="1"/>
</dbReference>
<organism evidence="11 12">
    <name type="scientific">Caldovatus sediminis</name>
    <dbReference type="NCBI Taxonomy" id="2041189"/>
    <lineage>
        <taxon>Bacteria</taxon>
        <taxon>Pseudomonadati</taxon>
        <taxon>Pseudomonadota</taxon>
        <taxon>Alphaproteobacteria</taxon>
        <taxon>Acetobacterales</taxon>
        <taxon>Roseomonadaceae</taxon>
        <taxon>Caldovatus</taxon>
    </lineage>
</organism>
<evidence type="ECO:0000256" key="3">
    <source>
        <dbReference type="ARBA" id="ARBA00009620"/>
    </source>
</evidence>
<keyword evidence="9 10" id="KW-0472">Membrane</keyword>
<keyword evidence="10" id="KW-0997">Cell inner membrane</keyword>
<dbReference type="AlphaFoldDB" id="A0A8J2ZAT1"/>
<keyword evidence="5 10" id="KW-0812">Transmembrane</keyword>
<dbReference type="GO" id="GO:0005507">
    <property type="term" value="F:copper ion binding"/>
    <property type="evidence" value="ECO:0007669"/>
    <property type="project" value="InterPro"/>
</dbReference>
<dbReference type="GO" id="GO:0008535">
    <property type="term" value="P:respiratory chain complex IV assembly"/>
    <property type="evidence" value="ECO:0007669"/>
    <property type="project" value="UniProtKB-UniRule"/>
</dbReference>
<dbReference type="FunFam" id="2.60.370.10:FF:000001">
    <property type="entry name" value="COX11 cytochrome c oxidase assembly homolog"/>
    <property type="match status" value="1"/>
</dbReference>
<keyword evidence="7 10" id="KW-1133">Transmembrane helix</keyword>
<comment type="subcellular location">
    <subcellularLocation>
        <location evidence="2 10">Cell inner membrane</location>
        <topology evidence="2 10">Single-pass type II membrane protein</topology>
        <orientation evidence="2 10">Periplasmic side</orientation>
    </subcellularLocation>
</comment>
<evidence type="ECO:0000256" key="6">
    <source>
        <dbReference type="ARBA" id="ARBA00022968"/>
    </source>
</evidence>
<dbReference type="Gene3D" id="2.60.370.10">
    <property type="entry name" value="Ctag/Cox11"/>
    <property type="match status" value="1"/>
</dbReference>